<comment type="caution">
    <text evidence="4">The sequence shown here is derived from an EMBL/GenBank/DDBJ whole genome shotgun (WGS) entry which is preliminary data.</text>
</comment>
<feature type="repeat" description="PPR" evidence="3">
    <location>
        <begin position="208"/>
        <end position="242"/>
    </location>
</feature>
<dbReference type="PANTHER" id="PTHR47933">
    <property type="entry name" value="PENTATRICOPEPTIDE REPEAT-CONTAINING PROTEIN 1, MITOCHONDRIAL"/>
    <property type="match status" value="1"/>
</dbReference>
<dbReference type="InterPro" id="IPR002885">
    <property type="entry name" value="PPR_rpt"/>
</dbReference>
<comment type="similarity">
    <text evidence="1">Belongs to the PPR family. P subfamily.</text>
</comment>
<keyword evidence="5" id="KW-1185">Reference proteome</keyword>
<evidence type="ECO:0000313" key="5">
    <source>
        <dbReference type="Proteomes" id="UP001604336"/>
    </source>
</evidence>
<dbReference type="PANTHER" id="PTHR47933:SF11">
    <property type="entry name" value="PENTATRICOPEPTIDE REPEAT-CONTAINING PROTEIN 2"/>
    <property type="match status" value="1"/>
</dbReference>
<dbReference type="Pfam" id="PF13041">
    <property type="entry name" value="PPR_2"/>
    <property type="match status" value="1"/>
</dbReference>
<evidence type="ECO:0000256" key="3">
    <source>
        <dbReference type="PROSITE-ProRule" id="PRU00708"/>
    </source>
</evidence>
<evidence type="ECO:0000256" key="1">
    <source>
        <dbReference type="ARBA" id="ARBA00007626"/>
    </source>
</evidence>
<dbReference type="Proteomes" id="UP001604336">
    <property type="component" value="Unassembled WGS sequence"/>
</dbReference>
<evidence type="ECO:0000256" key="2">
    <source>
        <dbReference type="ARBA" id="ARBA00022737"/>
    </source>
</evidence>
<dbReference type="AlphaFoldDB" id="A0ABD1VPJ1"/>
<dbReference type="Gene3D" id="1.25.40.10">
    <property type="entry name" value="Tetratricopeptide repeat domain"/>
    <property type="match status" value="2"/>
</dbReference>
<dbReference type="PROSITE" id="PS51375">
    <property type="entry name" value="PPR"/>
    <property type="match status" value="4"/>
</dbReference>
<dbReference type="InterPro" id="IPR011990">
    <property type="entry name" value="TPR-like_helical_dom_sf"/>
</dbReference>
<organism evidence="4 5">
    <name type="scientific">Abeliophyllum distichum</name>
    <dbReference type="NCBI Taxonomy" id="126358"/>
    <lineage>
        <taxon>Eukaryota</taxon>
        <taxon>Viridiplantae</taxon>
        <taxon>Streptophyta</taxon>
        <taxon>Embryophyta</taxon>
        <taxon>Tracheophyta</taxon>
        <taxon>Spermatophyta</taxon>
        <taxon>Magnoliopsida</taxon>
        <taxon>eudicotyledons</taxon>
        <taxon>Gunneridae</taxon>
        <taxon>Pentapetalae</taxon>
        <taxon>asterids</taxon>
        <taxon>lamiids</taxon>
        <taxon>Lamiales</taxon>
        <taxon>Oleaceae</taxon>
        <taxon>Forsythieae</taxon>
        <taxon>Abeliophyllum</taxon>
    </lineage>
</organism>
<protein>
    <submittedName>
        <fullName evidence="4">Pentatricopeptide repeat-containing protein</fullName>
    </submittedName>
</protein>
<dbReference type="SUPFAM" id="SSF81901">
    <property type="entry name" value="HCP-like"/>
    <property type="match status" value="1"/>
</dbReference>
<proteinExistence type="inferred from homology"/>
<evidence type="ECO:0000313" key="4">
    <source>
        <dbReference type="EMBL" id="KAL2539274.1"/>
    </source>
</evidence>
<feature type="repeat" description="PPR" evidence="3">
    <location>
        <begin position="168"/>
        <end position="198"/>
    </location>
</feature>
<dbReference type="Pfam" id="PF12854">
    <property type="entry name" value="PPR_1"/>
    <property type="match status" value="1"/>
</dbReference>
<sequence length="295" mass="33601">MSKNLISLIKPLHTPKFKPKPPSKIPVTPHIKKLTNEVCKIIRTQEIQWEKILETRFTEEDVAPSEIAHLVFDKIRNCELGLKFFDWVSQNSFSLDGLAYSSLLKLLASSKVFTEIGNLLAECMKCEEKLPTREAFDVVIRAYSESGQVEKALELYSFVLKKHNVVPHVLACNSLLNGLVKNGKLEIAQNVYKEMVERDDGIENICIDNYSVCIMVRGLCKKGKVEEGKKLIEKRWGKNVIPNIVFYNTLIDGYCKRGDVDRAHGLLNELKLKGFLPTSGDLCGSDKWDLQRREF</sequence>
<accession>A0ABD1VPJ1</accession>
<dbReference type="NCBIfam" id="TIGR00756">
    <property type="entry name" value="PPR"/>
    <property type="match status" value="4"/>
</dbReference>
<feature type="repeat" description="PPR" evidence="3">
    <location>
        <begin position="243"/>
        <end position="277"/>
    </location>
</feature>
<dbReference type="EMBL" id="JBFOLK010000001">
    <property type="protein sequence ID" value="KAL2539274.1"/>
    <property type="molecule type" value="Genomic_DNA"/>
</dbReference>
<reference evidence="5" key="1">
    <citation type="submission" date="2024-07" db="EMBL/GenBank/DDBJ databases">
        <title>Two chromosome-level genome assemblies of Korean endemic species Abeliophyllum distichum and Forsythia ovata (Oleaceae).</title>
        <authorList>
            <person name="Jang H."/>
        </authorList>
    </citation>
    <scope>NUCLEOTIDE SEQUENCE [LARGE SCALE GENOMIC DNA]</scope>
</reference>
<name>A0ABD1VPJ1_9LAMI</name>
<gene>
    <name evidence="4" type="ORF">Adt_00252</name>
</gene>
<feature type="repeat" description="PPR" evidence="3">
    <location>
        <begin position="132"/>
        <end position="167"/>
    </location>
</feature>
<dbReference type="InterPro" id="IPR051240">
    <property type="entry name" value="Mito_RNA-Proc/Resp"/>
</dbReference>
<keyword evidence="2" id="KW-0677">Repeat</keyword>
<dbReference type="Pfam" id="PF01535">
    <property type="entry name" value="PPR"/>
    <property type="match status" value="1"/>
</dbReference>